<dbReference type="EMBL" id="CM004395">
    <property type="protein sequence ID" value="OAY41938.1"/>
    <property type="molecule type" value="Genomic_DNA"/>
</dbReference>
<evidence type="ECO:0000313" key="5">
    <source>
        <dbReference type="Proteomes" id="UP000091857"/>
    </source>
</evidence>
<dbReference type="CDD" id="cd06257">
    <property type="entry name" value="DnaJ"/>
    <property type="match status" value="1"/>
</dbReference>
<gene>
    <name evidence="4" type="ORF">MANES_09G141200v8</name>
</gene>
<dbReference type="Gramene" id="Manes.09G141200.1.v8.1">
    <property type="protein sequence ID" value="Manes.09G141200.1.v8.1.CDS"/>
    <property type="gene ID" value="Manes.09G141200.v8.1"/>
</dbReference>
<proteinExistence type="predicted"/>
<evidence type="ECO:0000256" key="2">
    <source>
        <dbReference type="SAM" id="Phobius"/>
    </source>
</evidence>
<feature type="transmembrane region" description="Helical" evidence="2">
    <location>
        <begin position="256"/>
        <end position="277"/>
    </location>
</feature>
<accession>A0A2C9VBY8</accession>
<reference evidence="5" key="1">
    <citation type="journal article" date="2016" name="Nat. Biotechnol.">
        <title>Sequencing wild and cultivated cassava and related species reveals extensive interspecific hybridization and genetic diversity.</title>
        <authorList>
            <person name="Bredeson J.V."/>
            <person name="Lyons J.B."/>
            <person name="Prochnik S.E."/>
            <person name="Wu G.A."/>
            <person name="Ha C.M."/>
            <person name="Edsinger-Gonzales E."/>
            <person name="Grimwood J."/>
            <person name="Schmutz J."/>
            <person name="Rabbi I.Y."/>
            <person name="Egesi C."/>
            <person name="Nauluvula P."/>
            <person name="Lebot V."/>
            <person name="Ndunguru J."/>
            <person name="Mkamilo G."/>
            <person name="Bart R.S."/>
            <person name="Setter T.L."/>
            <person name="Gleadow R.M."/>
            <person name="Kulakow P."/>
            <person name="Ferguson M.E."/>
            <person name="Rounsley S."/>
            <person name="Rokhsar D.S."/>
        </authorList>
    </citation>
    <scope>NUCLEOTIDE SEQUENCE [LARGE SCALE GENOMIC DNA]</scope>
    <source>
        <strain evidence="5">cv. AM560-2</strain>
    </source>
</reference>
<feature type="transmembrane region" description="Helical" evidence="2">
    <location>
        <begin position="219"/>
        <end position="244"/>
    </location>
</feature>
<dbReference type="PROSITE" id="PS50076">
    <property type="entry name" value="DNAJ_2"/>
    <property type="match status" value="1"/>
</dbReference>
<evidence type="ECO:0000313" key="4">
    <source>
        <dbReference type="EMBL" id="OAY41938.1"/>
    </source>
</evidence>
<dbReference type="AlphaFoldDB" id="A0A2C9VBY8"/>
<dbReference type="STRING" id="3983.A0A2C9VBY8"/>
<dbReference type="PANTHER" id="PTHR43096">
    <property type="entry name" value="DNAJ HOMOLOG 1, MITOCHONDRIAL-RELATED"/>
    <property type="match status" value="1"/>
</dbReference>
<dbReference type="GO" id="GO:0005737">
    <property type="term" value="C:cytoplasm"/>
    <property type="evidence" value="ECO:0000318"/>
    <property type="project" value="GO_Central"/>
</dbReference>
<feature type="domain" description="J" evidence="3">
    <location>
        <begin position="74"/>
        <end position="138"/>
    </location>
</feature>
<keyword evidence="2" id="KW-1133">Transmembrane helix</keyword>
<dbReference type="OrthoDB" id="376357at2759"/>
<comment type="caution">
    <text evidence="4">The sequence shown here is derived from an EMBL/GenBank/DDBJ whole genome shotgun (WGS) entry which is preliminary data.</text>
</comment>
<keyword evidence="2" id="KW-0472">Membrane</keyword>
<sequence length="328" mass="36848">MQVQLLVGPIPTAFDGSGALSSSSSASSFIAGFNSLIGPAWGWAHRHNRLSRLRKWGSVVVASSSWAAFNSEQDHYAVLGLARTASSADIKRAYRLLARKYHPDVSKHSRASELFKSIRHAYEVLSHEVSRTRYDRMLKFQENAGSSYGRKQSYSHEFEDGLRIYKWAELRRKMQRERYWERYNTSEDNSSSDSDTEEVAEEGNLDQERGPFSELLRSVFISLFLLQLFGSQISIAFSSLMALFDRKLDPGYKIGYLIAWILGGRGGILLIICLQFASWACGKTSSSMVALIVVAMWVGSNLARYAPLPQGALLTLLYMSMKLQADLN</sequence>
<dbReference type="PANTHER" id="PTHR43096:SF58">
    <property type="entry name" value="CHAPERONE DNAJ-DOMAIN SUPERFAMILY PROTEIN"/>
    <property type="match status" value="1"/>
</dbReference>
<feature type="region of interest" description="Disordered" evidence="1">
    <location>
        <begin position="185"/>
        <end position="206"/>
    </location>
</feature>
<dbReference type="Proteomes" id="UP000091857">
    <property type="component" value="Chromosome 9"/>
</dbReference>
<dbReference type="OMA" id="VRVYRWA"/>
<evidence type="ECO:0000256" key="1">
    <source>
        <dbReference type="SAM" id="MobiDB-lite"/>
    </source>
</evidence>
<dbReference type="InterPro" id="IPR036869">
    <property type="entry name" value="J_dom_sf"/>
</dbReference>
<keyword evidence="5" id="KW-1185">Reference proteome</keyword>
<feature type="compositionally biased region" description="Acidic residues" evidence="1">
    <location>
        <begin position="194"/>
        <end position="205"/>
    </location>
</feature>
<dbReference type="FunFam" id="1.10.287.110:FF:000227">
    <property type="entry name" value="Uncharacterized protein"/>
    <property type="match status" value="1"/>
</dbReference>
<dbReference type="Pfam" id="PF00226">
    <property type="entry name" value="DnaJ"/>
    <property type="match status" value="1"/>
</dbReference>
<dbReference type="SMART" id="SM00271">
    <property type="entry name" value="DnaJ"/>
    <property type="match status" value="1"/>
</dbReference>
<dbReference type="Gene3D" id="1.10.287.110">
    <property type="entry name" value="DnaJ domain"/>
    <property type="match status" value="1"/>
</dbReference>
<feature type="transmembrane region" description="Helical" evidence="2">
    <location>
        <begin position="289"/>
        <end position="306"/>
    </location>
</feature>
<name>A0A2C9VBY8_MANES</name>
<dbReference type="PRINTS" id="PR00625">
    <property type="entry name" value="JDOMAIN"/>
</dbReference>
<protein>
    <recommendedName>
        <fullName evidence="3">J domain-containing protein</fullName>
    </recommendedName>
</protein>
<organism evidence="4 5">
    <name type="scientific">Manihot esculenta</name>
    <name type="common">Cassava</name>
    <name type="synonym">Jatropha manihot</name>
    <dbReference type="NCBI Taxonomy" id="3983"/>
    <lineage>
        <taxon>Eukaryota</taxon>
        <taxon>Viridiplantae</taxon>
        <taxon>Streptophyta</taxon>
        <taxon>Embryophyta</taxon>
        <taxon>Tracheophyta</taxon>
        <taxon>Spermatophyta</taxon>
        <taxon>Magnoliopsida</taxon>
        <taxon>eudicotyledons</taxon>
        <taxon>Gunneridae</taxon>
        <taxon>Pentapetalae</taxon>
        <taxon>rosids</taxon>
        <taxon>fabids</taxon>
        <taxon>Malpighiales</taxon>
        <taxon>Euphorbiaceae</taxon>
        <taxon>Crotonoideae</taxon>
        <taxon>Manihoteae</taxon>
        <taxon>Manihot</taxon>
    </lineage>
</organism>
<dbReference type="SUPFAM" id="SSF46565">
    <property type="entry name" value="Chaperone J-domain"/>
    <property type="match status" value="1"/>
</dbReference>
<keyword evidence="2" id="KW-0812">Transmembrane</keyword>
<dbReference type="InterPro" id="IPR001623">
    <property type="entry name" value="DnaJ_domain"/>
</dbReference>
<dbReference type="GO" id="GO:0042026">
    <property type="term" value="P:protein refolding"/>
    <property type="evidence" value="ECO:0000318"/>
    <property type="project" value="GO_Central"/>
</dbReference>
<evidence type="ECO:0000259" key="3">
    <source>
        <dbReference type="PROSITE" id="PS50076"/>
    </source>
</evidence>
<dbReference type="GO" id="GO:0051082">
    <property type="term" value="F:unfolded protein binding"/>
    <property type="evidence" value="ECO:0000318"/>
    <property type="project" value="GO_Central"/>
</dbReference>